<sequence>MAATPESVKLLLGPIYAGAALNIFLLGVCLAQSMSYFLSARAKQDSLIIRLNVAWGLLLSIFSAAVSAYFVCLYLVENYFNPAFLESAPWPLTAVPLLSGLSACPVQIFMAHRVFRLSTSRLLFVLMTFLTFANGCIAVATSMLAFGLEFDQGSRLTPVVDSWLVITVANDLIVTLLLIYYLHKSRTGLSKTNHLITRLITSALESAVFGPFFSILMICRRYFLGQASISCSLSQWVASTRHSAITRIYSSCSTARRDCVET</sequence>
<accession>A0AAW0CGC9</accession>
<evidence type="ECO:0000313" key="3">
    <source>
        <dbReference type="Proteomes" id="UP001362999"/>
    </source>
</evidence>
<keyword evidence="1" id="KW-0472">Membrane</keyword>
<protein>
    <submittedName>
        <fullName evidence="2">Uncharacterized protein</fullName>
    </submittedName>
</protein>
<keyword evidence="1" id="KW-1133">Transmembrane helix</keyword>
<feature type="transmembrane region" description="Helical" evidence="1">
    <location>
        <begin position="163"/>
        <end position="183"/>
    </location>
</feature>
<comment type="caution">
    <text evidence="2">The sequence shown here is derived from an EMBL/GenBank/DDBJ whole genome shotgun (WGS) entry which is preliminary data.</text>
</comment>
<feature type="transmembrane region" description="Helical" evidence="1">
    <location>
        <begin position="88"/>
        <end position="110"/>
    </location>
</feature>
<keyword evidence="1" id="KW-0812">Transmembrane</keyword>
<dbReference type="Proteomes" id="UP001362999">
    <property type="component" value="Unassembled WGS sequence"/>
</dbReference>
<feature type="transmembrane region" description="Helical" evidence="1">
    <location>
        <begin position="122"/>
        <end position="148"/>
    </location>
</feature>
<feature type="transmembrane region" description="Helical" evidence="1">
    <location>
        <begin position="195"/>
        <end position="218"/>
    </location>
</feature>
<feature type="transmembrane region" description="Helical" evidence="1">
    <location>
        <begin position="15"/>
        <end position="39"/>
    </location>
</feature>
<reference evidence="2 3" key="1">
    <citation type="journal article" date="2024" name="J Genomics">
        <title>Draft genome sequencing and assembly of Favolaschia claudopus CIRM-BRFM 2984 isolated from oak limbs.</title>
        <authorList>
            <person name="Navarro D."/>
            <person name="Drula E."/>
            <person name="Chaduli D."/>
            <person name="Cazenave R."/>
            <person name="Ahrendt S."/>
            <person name="Wang J."/>
            <person name="Lipzen A."/>
            <person name="Daum C."/>
            <person name="Barry K."/>
            <person name="Grigoriev I.V."/>
            <person name="Favel A."/>
            <person name="Rosso M.N."/>
            <person name="Martin F."/>
        </authorList>
    </citation>
    <scope>NUCLEOTIDE SEQUENCE [LARGE SCALE GENOMIC DNA]</scope>
    <source>
        <strain evidence="2 3">CIRM-BRFM 2984</strain>
    </source>
</reference>
<feature type="transmembrane region" description="Helical" evidence="1">
    <location>
        <begin position="51"/>
        <end position="76"/>
    </location>
</feature>
<dbReference type="EMBL" id="JAWWNJ010000018">
    <property type="protein sequence ID" value="KAK7037164.1"/>
    <property type="molecule type" value="Genomic_DNA"/>
</dbReference>
<dbReference type="PANTHER" id="PTHR40465">
    <property type="entry name" value="CHROMOSOME 1, WHOLE GENOME SHOTGUN SEQUENCE"/>
    <property type="match status" value="1"/>
</dbReference>
<evidence type="ECO:0000313" key="2">
    <source>
        <dbReference type="EMBL" id="KAK7037164.1"/>
    </source>
</evidence>
<dbReference type="AlphaFoldDB" id="A0AAW0CGC9"/>
<evidence type="ECO:0000256" key="1">
    <source>
        <dbReference type="SAM" id="Phobius"/>
    </source>
</evidence>
<dbReference type="PANTHER" id="PTHR40465:SF1">
    <property type="entry name" value="DUF6534 DOMAIN-CONTAINING PROTEIN"/>
    <property type="match status" value="1"/>
</dbReference>
<name>A0AAW0CGC9_9AGAR</name>
<organism evidence="2 3">
    <name type="scientific">Favolaschia claudopus</name>
    <dbReference type="NCBI Taxonomy" id="2862362"/>
    <lineage>
        <taxon>Eukaryota</taxon>
        <taxon>Fungi</taxon>
        <taxon>Dikarya</taxon>
        <taxon>Basidiomycota</taxon>
        <taxon>Agaricomycotina</taxon>
        <taxon>Agaricomycetes</taxon>
        <taxon>Agaricomycetidae</taxon>
        <taxon>Agaricales</taxon>
        <taxon>Marasmiineae</taxon>
        <taxon>Mycenaceae</taxon>
        <taxon>Favolaschia</taxon>
    </lineage>
</organism>
<proteinExistence type="predicted"/>
<gene>
    <name evidence="2" type="ORF">R3P38DRAFT_3311665</name>
</gene>
<keyword evidence="3" id="KW-1185">Reference proteome</keyword>